<proteinExistence type="predicted"/>
<organism evidence="2 3">
    <name type="scientific">Rosa chinensis</name>
    <name type="common">China rose</name>
    <dbReference type="NCBI Taxonomy" id="74649"/>
    <lineage>
        <taxon>Eukaryota</taxon>
        <taxon>Viridiplantae</taxon>
        <taxon>Streptophyta</taxon>
        <taxon>Embryophyta</taxon>
        <taxon>Tracheophyta</taxon>
        <taxon>Spermatophyta</taxon>
        <taxon>Magnoliopsida</taxon>
        <taxon>eudicotyledons</taxon>
        <taxon>Gunneridae</taxon>
        <taxon>Pentapetalae</taxon>
        <taxon>rosids</taxon>
        <taxon>fabids</taxon>
        <taxon>Rosales</taxon>
        <taxon>Rosaceae</taxon>
        <taxon>Rosoideae</taxon>
        <taxon>Rosoideae incertae sedis</taxon>
        <taxon>Rosa</taxon>
    </lineage>
</organism>
<keyword evidence="1" id="KW-1133">Transmembrane helix</keyword>
<accession>A0A2P6SGX5</accession>
<feature type="transmembrane region" description="Helical" evidence="1">
    <location>
        <begin position="28"/>
        <end position="48"/>
    </location>
</feature>
<dbReference type="Proteomes" id="UP000238479">
    <property type="component" value="Chromosome 1"/>
</dbReference>
<protein>
    <submittedName>
        <fullName evidence="2">Uncharacterized protein</fullName>
    </submittedName>
</protein>
<name>A0A2P6SGX5_ROSCH</name>
<dbReference type="Gramene" id="PRQ57940">
    <property type="protein sequence ID" value="PRQ57940"/>
    <property type="gene ID" value="RchiOBHm_Chr1g0353781"/>
</dbReference>
<evidence type="ECO:0000313" key="3">
    <source>
        <dbReference type="Proteomes" id="UP000238479"/>
    </source>
</evidence>
<evidence type="ECO:0000256" key="1">
    <source>
        <dbReference type="SAM" id="Phobius"/>
    </source>
</evidence>
<sequence>MERDGAPLSVPPLRVIFVLVFADLRFVLYYWGPIICLLGASNVFCVLIF</sequence>
<dbReference type="AlphaFoldDB" id="A0A2P6SGX5"/>
<keyword evidence="3" id="KW-1185">Reference proteome</keyword>
<keyword evidence="1" id="KW-0472">Membrane</keyword>
<gene>
    <name evidence="2" type="ORF">RchiOBHm_Chr1g0353781</name>
</gene>
<dbReference type="EMBL" id="PDCK01000039">
    <property type="protein sequence ID" value="PRQ57940.1"/>
    <property type="molecule type" value="Genomic_DNA"/>
</dbReference>
<comment type="caution">
    <text evidence="2">The sequence shown here is derived from an EMBL/GenBank/DDBJ whole genome shotgun (WGS) entry which is preliminary data.</text>
</comment>
<reference evidence="2 3" key="1">
    <citation type="journal article" date="2018" name="Nat. Genet.">
        <title>The Rosa genome provides new insights in the design of modern roses.</title>
        <authorList>
            <person name="Bendahmane M."/>
        </authorList>
    </citation>
    <scope>NUCLEOTIDE SEQUENCE [LARGE SCALE GENOMIC DNA]</scope>
    <source>
        <strain evidence="3">cv. Old Blush</strain>
    </source>
</reference>
<evidence type="ECO:0000313" key="2">
    <source>
        <dbReference type="EMBL" id="PRQ57940.1"/>
    </source>
</evidence>
<keyword evidence="1" id="KW-0812">Transmembrane</keyword>